<comment type="caution">
    <text evidence="3">The sequence shown here is derived from an EMBL/GenBank/DDBJ whole genome shotgun (WGS) entry which is preliminary data.</text>
</comment>
<dbReference type="SUPFAM" id="SSF81995">
    <property type="entry name" value="beta-sandwich domain of Sec23/24"/>
    <property type="match status" value="1"/>
</dbReference>
<dbReference type="InterPro" id="IPR000477">
    <property type="entry name" value="RT_dom"/>
</dbReference>
<dbReference type="SUPFAM" id="SSF56672">
    <property type="entry name" value="DNA/RNA polymerases"/>
    <property type="match status" value="1"/>
</dbReference>
<dbReference type="PROSITE" id="PS50879">
    <property type="entry name" value="RNASE_H_1"/>
    <property type="match status" value="1"/>
</dbReference>
<evidence type="ECO:0000313" key="3">
    <source>
        <dbReference type="EMBL" id="KAJ0218881.1"/>
    </source>
</evidence>
<reference evidence="3 4" key="1">
    <citation type="journal article" date="2017" name="Nat. Commun.">
        <title>Genome assembly with in vitro proximity ligation data and whole-genome triplication in lettuce.</title>
        <authorList>
            <person name="Reyes-Chin-Wo S."/>
            <person name="Wang Z."/>
            <person name="Yang X."/>
            <person name="Kozik A."/>
            <person name="Arikit S."/>
            <person name="Song C."/>
            <person name="Xia L."/>
            <person name="Froenicke L."/>
            <person name="Lavelle D.O."/>
            <person name="Truco M.J."/>
            <person name="Xia R."/>
            <person name="Zhu S."/>
            <person name="Xu C."/>
            <person name="Xu H."/>
            <person name="Xu X."/>
            <person name="Cox K."/>
            <person name="Korf I."/>
            <person name="Meyers B.C."/>
            <person name="Michelmore R.W."/>
        </authorList>
    </citation>
    <scope>NUCLEOTIDE SEQUENCE [LARGE SCALE GENOMIC DNA]</scope>
    <source>
        <strain evidence="4">cv. Salinas</strain>
        <tissue evidence="3">Seedlings</tissue>
    </source>
</reference>
<dbReference type="InterPro" id="IPR005162">
    <property type="entry name" value="Retrotrans_gag_dom"/>
</dbReference>
<dbReference type="PANTHER" id="PTHR48475">
    <property type="entry name" value="RIBONUCLEASE H"/>
    <property type="match status" value="1"/>
</dbReference>
<feature type="compositionally biased region" description="Basic and acidic residues" evidence="1">
    <location>
        <begin position="70"/>
        <end position="84"/>
    </location>
</feature>
<evidence type="ECO:0000256" key="1">
    <source>
        <dbReference type="SAM" id="MobiDB-lite"/>
    </source>
</evidence>
<feature type="region of interest" description="Disordered" evidence="1">
    <location>
        <begin position="1"/>
        <end position="85"/>
    </location>
</feature>
<feature type="domain" description="RNase H type-1" evidence="2">
    <location>
        <begin position="1205"/>
        <end position="1334"/>
    </location>
</feature>
<dbReference type="InterPro" id="IPR036397">
    <property type="entry name" value="RNaseH_sf"/>
</dbReference>
<sequence>MCLRIDTRDTNILSGSGWENMGSTVEPHPSLRVGHTSQAQPSRLSTRWHPRERNTQAEGSRPPSDAPCSKTKDNQEKFTREAEARPYQGQGSIIWCHPFVRRRTQAKARKHTSMASNGSEGQPTSPIRPMTTLDETPPPTATNRSILGEGSSTTAAGNVSQPSFPQQGTTPVELLPSTQLQMPPFFAPPLQQARAIHLTTPPSSHIFNISPSFATPSPFQTTGGQSSATLLPPLAQTMMNHSPPFYQTAGTWTGPTIPANNSLQQLIMINPAASIHPFSTSYPLQLPFQPYNFMDQVRATLCHHRMDGLSRSVTSLFVKELLDYEIPNTAKLPTLKTYNGTTDPDSHIDTYEWTMTSLKLNKKFWCTYFPTTLDGNADTWFKTLQPDSISNFAQLKYLFLTNFMQLRKYKGDSHSIIGCKQREGETMREYFTRFTNATLDVPGHDKGLIAGAFTWGLLPGPLSQKLMGKKPLTRAELKERVERYLRQEEGKATKQAYLNAMATRHHHPSHTDFRGEQDTMARQEDHRCVFDHSLKMTDRVATQRCTWCLRNSSRPSRPRVEMEEKQLKGDLVEVARSLCAKFDAENAKGPPREGVQPKEIFMIRSKRSREEQRGEQATVKPSARALTFSVQDPRSDGWKGDNPLIIQASIRDVTIHRVYVDTGSSTDIIYEHCFRFLLDHWKDNLRTTIGRLVGFTGHSLWPLSTIHLPLTITSHDKQRKKTALAKPRYWPRRPKNCNVYTVMKPADITKGSKRPRGSPIKGKEVMNEGHPDQPISVGCDLPDYTIRVLVNLLKRYKHVFAWTPTDMVGVERKDGSWHMCIDFSDLNKACPKDCYPLLEIDQKVESLQGFKLRCFLDAYKGYHQILMSKEDEEKTAFYTDHNTFCYTKMPFGLKNAWATYQRLVYSIFAKQIGRNIEVYVDDMVIKSPNEEKMMQDIEETFQTLEAVKMKLNPAKCTFGVEEGQFLGYYVTRQGVQPSLTKVNEFIETPTPNSLRDAQGLNGKLTALSRFISKSADKGMPLFHTLKGCIEKSNFQWTNEAEKALRKIKEALHELPTLATPIPGETLQVYLSMSDEAISSVLVVEREGEQKLVYFVNRALQGPELNYPTLEKLVLALIYSTRRLRRYFQAHQIEVLTSYPIKQILLKPETSVRLAKWAIDLGEHDINYRPRTSIKGQALADFLLEIPDGGNPAKEKVWVVEEAPADHGSWTLYTDGASSREGSGAGLILTSREGEEVTYALRFDFHTSNNKAGYEALLAGLRLAKQMGAKAVTTLTDSRLAANQVNGSFEVRDQRMGKYVKMVKQLVGSFGRFTIKQIPRSENKRADALSQGGRDIAGDTLRTGGCTRGGESLDGQGVTNGDILANNTVGCDRSNQEIWGMSVLCPSPGEPPDPAKQHI</sequence>
<dbReference type="Proteomes" id="UP000235145">
    <property type="component" value="Unassembled WGS sequence"/>
</dbReference>
<dbReference type="Gene3D" id="3.30.420.10">
    <property type="entry name" value="Ribonuclease H-like superfamily/Ribonuclease H"/>
    <property type="match status" value="1"/>
</dbReference>
<dbReference type="Pfam" id="PF03732">
    <property type="entry name" value="Retrotrans_gag"/>
    <property type="match status" value="1"/>
</dbReference>
<name>A0A9R1W5E0_LACSA</name>
<evidence type="ECO:0000259" key="2">
    <source>
        <dbReference type="PROSITE" id="PS50879"/>
    </source>
</evidence>
<feature type="compositionally biased region" description="Polar residues" evidence="1">
    <location>
        <begin position="113"/>
        <end position="125"/>
    </location>
</feature>
<dbReference type="PANTHER" id="PTHR48475:SF2">
    <property type="entry name" value="RIBONUCLEASE H"/>
    <property type="match status" value="1"/>
</dbReference>
<feature type="compositionally biased region" description="Polar residues" evidence="1">
    <location>
        <begin position="141"/>
        <end position="169"/>
    </location>
</feature>
<dbReference type="InterPro" id="IPR043128">
    <property type="entry name" value="Rev_trsase/Diguanyl_cyclase"/>
</dbReference>
<dbReference type="Pfam" id="PF13456">
    <property type="entry name" value="RVT_3"/>
    <property type="match status" value="1"/>
</dbReference>
<feature type="compositionally biased region" description="Polar residues" evidence="1">
    <location>
        <begin position="35"/>
        <end position="45"/>
    </location>
</feature>
<dbReference type="Pfam" id="PF00078">
    <property type="entry name" value="RVT_1"/>
    <property type="match status" value="1"/>
</dbReference>
<feature type="region of interest" description="Disordered" evidence="1">
    <location>
        <begin position="104"/>
        <end position="169"/>
    </location>
</feature>
<dbReference type="CDD" id="cd09279">
    <property type="entry name" value="RNase_HI_like"/>
    <property type="match status" value="1"/>
</dbReference>
<dbReference type="InterPro" id="IPR043502">
    <property type="entry name" value="DNA/RNA_pol_sf"/>
</dbReference>
<dbReference type="CDD" id="cd01647">
    <property type="entry name" value="RT_LTR"/>
    <property type="match status" value="1"/>
</dbReference>
<dbReference type="InterPro" id="IPR041577">
    <property type="entry name" value="RT_RNaseH_2"/>
</dbReference>
<keyword evidence="4" id="KW-1185">Reference proteome</keyword>
<dbReference type="EMBL" id="NBSK02000003">
    <property type="protein sequence ID" value="KAJ0218881.1"/>
    <property type="molecule type" value="Genomic_DNA"/>
</dbReference>
<dbReference type="GO" id="GO:0003676">
    <property type="term" value="F:nucleic acid binding"/>
    <property type="evidence" value="ECO:0007669"/>
    <property type="project" value="InterPro"/>
</dbReference>
<organism evidence="3 4">
    <name type="scientific">Lactuca sativa</name>
    <name type="common">Garden lettuce</name>
    <dbReference type="NCBI Taxonomy" id="4236"/>
    <lineage>
        <taxon>Eukaryota</taxon>
        <taxon>Viridiplantae</taxon>
        <taxon>Streptophyta</taxon>
        <taxon>Embryophyta</taxon>
        <taxon>Tracheophyta</taxon>
        <taxon>Spermatophyta</taxon>
        <taxon>Magnoliopsida</taxon>
        <taxon>eudicotyledons</taxon>
        <taxon>Gunneridae</taxon>
        <taxon>Pentapetalae</taxon>
        <taxon>asterids</taxon>
        <taxon>campanulids</taxon>
        <taxon>Asterales</taxon>
        <taxon>Asteraceae</taxon>
        <taxon>Cichorioideae</taxon>
        <taxon>Cichorieae</taxon>
        <taxon>Lactucinae</taxon>
        <taxon>Lactuca</taxon>
    </lineage>
</organism>
<dbReference type="InterPro" id="IPR012337">
    <property type="entry name" value="RNaseH-like_sf"/>
</dbReference>
<dbReference type="Pfam" id="PF17919">
    <property type="entry name" value="RT_RNaseH_2"/>
    <property type="match status" value="1"/>
</dbReference>
<accession>A0A9R1W5E0</accession>
<dbReference type="SUPFAM" id="SSF53098">
    <property type="entry name" value="Ribonuclease H-like"/>
    <property type="match status" value="1"/>
</dbReference>
<gene>
    <name evidence="3" type="ORF">LSAT_V11C300127070</name>
</gene>
<protein>
    <recommendedName>
        <fullName evidence="2">RNase H type-1 domain-containing protein</fullName>
    </recommendedName>
</protein>
<evidence type="ECO:0000313" key="4">
    <source>
        <dbReference type="Proteomes" id="UP000235145"/>
    </source>
</evidence>
<dbReference type="GO" id="GO:0004523">
    <property type="term" value="F:RNA-DNA hybrid ribonuclease activity"/>
    <property type="evidence" value="ECO:0007669"/>
    <property type="project" value="InterPro"/>
</dbReference>
<dbReference type="Gene3D" id="3.30.70.270">
    <property type="match status" value="2"/>
</dbReference>
<dbReference type="InterPro" id="IPR002156">
    <property type="entry name" value="RNaseH_domain"/>
</dbReference>
<proteinExistence type="predicted"/>